<evidence type="ECO:0000259" key="2">
    <source>
        <dbReference type="Pfam" id="PF13966"/>
    </source>
</evidence>
<dbReference type="Pfam" id="PF13966">
    <property type="entry name" value="zf-RVT"/>
    <property type="match status" value="1"/>
</dbReference>
<feature type="domain" description="RNase H type-1" evidence="1">
    <location>
        <begin position="258"/>
        <end position="377"/>
    </location>
</feature>
<evidence type="ECO:0000313" key="3">
    <source>
        <dbReference type="EMBL" id="KAL0014884.1"/>
    </source>
</evidence>
<dbReference type="InterPro" id="IPR012337">
    <property type="entry name" value="RNaseH-like_sf"/>
</dbReference>
<dbReference type="Gene3D" id="3.30.420.10">
    <property type="entry name" value="Ribonuclease H-like superfamily/Ribonuclease H"/>
    <property type="match status" value="1"/>
</dbReference>
<dbReference type="Pfam" id="PF13456">
    <property type="entry name" value="RVT_3"/>
    <property type="match status" value="1"/>
</dbReference>
<dbReference type="AlphaFoldDB" id="A0AAW2DXK4"/>
<organism evidence="3 4">
    <name type="scientific">Lithocarpus litseifolius</name>
    <dbReference type="NCBI Taxonomy" id="425828"/>
    <lineage>
        <taxon>Eukaryota</taxon>
        <taxon>Viridiplantae</taxon>
        <taxon>Streptophyta</taxon>
        <taxon>Embryophyta</taxon>
        <taxon>Tracheophyta</taxon>
        <taxon>Spermatophyta</taxon>
        <taxon>Magnoliopsida</taxon>
        <taxon>eudicotyledons</taxon>
        <taxon>Gunneridae</taxon>
        <taxon>Pentapetalae</taxon>
        <taxon>rosids</taxon>
        <taxon>fabids</taxon>
        <taxon>Fagales</taxon>
        <taxon>Fagaceae</taxon>
        <taxon>Lithocarpus</taxon>
    </lineage>
</organism>
<evidence type="ECO:0000313" key="4">
    <source>
        <dbReference type="Proteomes" id="UP001459277"/>
    </source>
</evidence>
<name>A0AAW2DXK4_9ROSI</name>
<dbReference type="GO" id="GO:0003676">
    <property type="term" value="F:nucleic acid binding"/>
    <property type="evidence" value="ECO:0007669"/>
    <property type="project" value="InterPro"/>
</dbReference>
<gene>
    <name evidence="3" type="ORF">SO802_001953</name>
</gene>
<dbReference type="SUPFAM" id="SSF53098">
    <property type="entry name" value="Ribonuclease H-like"/>
    <property type="match status" value="1"/>
</dbReference>
<reference evidence="3 4" key="1">
    <citation type="submission" date="2024-01" db="EMBL/GenBank/DDBJ databases">
        <title>A telomere-to-telomere, gap-free genome of sweet tea (Lithocarpus litseifolius).</title>
        <authorList>
            <person name="Zhou J."/>
        </authorList>
    </citation>
    <scope>NUCLEOTIDE SEQUENCE [LARGE SCALE GENOMIC DNA]</scope>
    <source>
        <strain evidence="3">Zhou-2022a</strain>
        <tissue evidence="3">Leaf</tissue>
    </source>
</reference>
<dbReference type="CDD" id="cd06222">
    <property type="entry name" value="RNase_H_like"/>
    <property type="match status" value="1"/>
</dbReference>
<keyword evidence="4" id="KW-1185">Reference proteome</keyword>
<dbReference type="GO" id="GO:0004523">
    <property type="term" value="F:RNA-DNA hybrid ribonuclease activity"/>
    <property type="evidence" value="ECO:0007669"/>
    <property type="project" value="InterPro"/>
</dbReference>
<dbReference type="InterPro" id="IPR053151">
    <property type="entry name" value="RNase_H-like"/>
</dbReference>
<dbReference type="InterPro" id="IPR002156">
    <property type="entry name" value="RNaseH_domain"/>
</dbReference>
<dbReference type="InterPro" id="IPR036397">
    <property type="entry name" value="RNaseH_sf"/>
</dbReference>
<dbReference type="PANTHER" id="PTHR47723:SF19">
    <property type="entry name" value="POLYNUCLEOTIDYL TRANSFERASE, RIBONUCLEASE H-LIKE SUPERFAMILY PROTEIN"/>
    <property type="match status" value="1"/>
</dbReference>
<dbReference type="EMBL" id="JAZDWU010000001">
    <property type="protein sequence ID" value="KAL0014884.1"/>
    <property type="molecule type" value="Genomic_DNA"/>
</dbReference>
<proteinExistence type="predicted"/>
<comment type="caution">
    <text evidence="3">The sequence shown here is derived from an EMBL/GenBank/DDBJ whole genome shotgun (WGS) entry which is preliminary data.</text>
</comment>
<accession>A0AAW2DXK4</accession>
<dbReference type="InterPro" id="IPR044730">
    <property type="entry name" value="RNase_H-like_dom_plant"/>
</dbReference>
<dbReference type="Proteomes" id="UP001459277">
    <property type="component" value="Unassembled WGS sequence"/>
</dbReference>
<dbReference type="PANTHER" id="PTHR47723">
    <property type="entry name" value="OS05G0353850 PROTEIN"/>
    <property type="match status" value="1"/>
</dbReference>
<feature type="domain" description="Reverse transcriptase zinc-binding" evidence="2">
    <location>
        <begin position="129"/>
        <end position="175"/>
    </location>
</feature>
<sequence length="415" mass="45802">MEARNAALLAKLCWRIASSQNYPWAQMLISKYLTTTRLSEGGRKLPASKIWAACKEGGIISNKGLKWAIANGEEVGLWDDFCLPSGPLGKQIEGPLAEGENNMSVQMFLSNPNEISFNFPETIKNDIQVSRNSIPTREVLGSRGFNLCLTCEVCGISDESIAHALCDCPRAKRVWTKLGISSTNQEFYNLPIPEWLKSNCSSAQVIFYDGSFNPKFAGHCLKKGVEFFAIVPENPNKLRRVLARVCWTKPQEGWVKLNSDGSVLGNSKKAGGGAVLRCSNGNWVTGCLRKLGNTSCVLGELWALRDGLLLAKQLCLENICVDINAKFLIYLLSNTNVVYLSLEPLLSDCRNLMKTFLNCAVVHVYREANRCADRLARLGADLHSDHLILYNPPPVVEDLLASDKAGFFGNRLVVP</sequence>
<evidence type="ECO:0008006" key="5">
    <source>
        <dbReference type="Google" id="ProtNLM"/>
    </source>
</evidence>
<protein>
    <recommendedName>
        <fullName evidence="5">RNase H type-1 domain-containing protein</fullName>
    </recommendedName>
</protein>
<dbReference type="InterPro" id="IPR026960">
    <property type="entry name" value="RVT-Znf"/>
</dbReference>
<evidence type="ECO:0000259" key="1">
    <source>
        <dbReference type="Pfam" id="PF13456"/>
    </source>
</evidence>